<keyword evidence="2" id="KW-1185">Reference proteome</keyword>
<dbReference type="CDD" id="cd04488">
    <property type="entry name" value="RecG_wedge_OBF"/>
    <property type="match status" value="1"/>
</dbReference>
<evidence type="ECO:0000313" key="1">
    <source>
        <dbReference type="EMBL" id="MCL6423448.1"/>
    </source>
</evidence>
<protein>
    <submittedName>
        <fullName evidence="1">OB-fold nucleic acid binding domain-containing protein</fullName>
    </submittedName>
</protein>
<dbReference type="InterPro" id="IPR012340">
    <property type="entry name" value="NA-bd_OB-fold"/>
</dbReference>
<accession>A0ABT0R0K2</accession>
<dbReference type="EMBL" id="JAKNCJ010000003">
    <property type="protein sequence ID" value="MCL6423448.1"/>
    <property type="molecule type" value="Genomic_DNA"/>
</dbReference>
<dbReference type="Gene3D" id="2.40.50.140">
    <property type="entry name" value="Nucleic acid-binding proteins"/>
    <property type="match status" value="1"/>
</dbReference>
<name>A0ABT0R0K2_9MICO</name>
<dbReference type="RefSeq" id="WP_249737525.1">
    <property type="nucleotide sequence ID" value="NZ_JAKNCJ010000003.1"/>
</dbReference>
<sequence>MGSHSGIADRRRLGSRLRGHFVASEVLDAQEASRAARAAGFDCCSEIEDRRPVQLTGFVSSVVVPPPSAPQSVEVDVFDGTGTVTAIWLGQDRISGIRPGTRLVLDGTAARRGRQRVMYNPRYEILGLPGEEES</sequence>
<organism evidence="1 2">
    <name type="scientific">Brachybacterium equifaecis</name>
    <dbReference type="NCBI Taxonomy" id="2910770"/>
    <lineage>
        <taxon>Bacteria</taxon>
        <taxon>Bacillati</taxon>
        <taxon>Actinomycetota</taxon>
        <taxon>Actinomycetes</taxon>
        <taxon>Micrococcales</taxon>
        <taxon>Dermabacteraceae</taxon>
        <taxon>Brachybacterium</taxon>
    </lineage>
</organism>
<comment type="caution">
    <text evidence="1">The sequence shown here is derived from an EMBL/GenBank/DDBJ whole genome shotgun (WGS) entry which is preliminary data.</text>
</comment>
<gene>
    <name evidence="1" type="ORF">Bequi_08615</name>
</gene>
<reference evidence="1" key="1">
    <citation type="submission" date="2022-02" db="EMBL/GenBank/DDBJ databases">
        <authorList>
            <person name="Lee M."/>
            <person name="Kim S.-J."/>
            <person name="Jung M.-Y."/>
        </authorList>
    </citation>
    <scope>NUCLEOTIDE SEQUENCE</scope>
    <source>
        <strain evidence="1">JHP9</strain>
    </source>
</reference>
<dbReference type="Proteomes" id="UP001203761">
    <property type="component" value="Unassembled WGS sequence"/>
</dbReference>
<proteinExistence type="predicted"/>
<evidence type="ECO:0000313" key="2">
    <source>
        <dbReference type="Proteomes" id="UP001203761"/>
    </source>
</evidence>